<feature type="region of interest" description="Disordered" evidence="12">
    <location>
        <begin position="43"/>
        <end position="83"/>
    </location>
</feature>
<dbReference type="EMBL" id="LT598480">
    <property type="protein sequence ID" value="SCV02818.1"/>
    <property type="molecule type" value="Genomic_DNA"/>
</dbReference>
<dbReference type="Proteomes" id="UP000191144">
    <property type="component" value="Chromosome H"/>
</dbReference>
<dbReference type="SUPFAM" id="SSF48452">
    <property type="entry name" value="TPR-like"/>
    <property type="match status" value="1"/>
</dbReference>
<evidence type="ECO:0000256" key="5">
    <source>
        <dbReference type="ARBA" id="ARBA00022787"/>
    </source>
</evidence>
<evidence type="ECO:0000256" key="8">
    <source>
        <dbReference type="ARBA" id="ARBA00023128"/>
    </source>
</evidence>
<feature type="transmembrane region" description="Helical" evidence="13">
    <location>
        <begin position="16"/>
        <end position="36"/>
    </location>
</feature>
<feature type="repeat" description="TPR" evidence="11">
    <location>
        <begin position="383"/>
        <end position="416"/>
    </location>
</feature>
<dbReference type="OrthoDB" id="2942533at2759"/>
<dbReference type="GO" id="GO:0008320">
    <property type="term" value="F:protein transmembrane transporter activity"/>
    <property type="evidence" value="ECO:0007669"/>
    <property type="project" value="TreeGrafter"/>
</dbReference>
<organism evidence="14 15">
    <name type="scientific">Lachancea meyersii CBS 8951</name>
    <dbReference type="NCBI Taxonomy" id="1266667"/>
    <lineage>
        <taxon>Eukaryota</taxon>
        <taxon>Fungi</taxon>
        <taxon>Dikarya</taxon>
        <taxon>Ascomycota</taxon>
        <taxon>Saccharomycotina</taxon>
        <taxon>Saccharomycetes</taxon>
        <taxon>Saccharomycetales</taxon>
        <taxon>Saccharomycetaceae</taxon>
        <taxon>Lachancea</taxon>
    </lineage>
</organism>
<evidence type="ECO:0000256" key="4">
    <source>
        <dbReference type="ARBA" id="ARBA00022737"/>
    </source>
</evidence>
<evidence type="ECO:0000256" key="11">
    <source>
        <dbReference type="PROSITE-ProRule" id="PRU00339"/>
    </source>
</evidence>
<name>A0A1G4KEE3_9SACH</name>
<dbReference type="Pfam" id="PF13432">
    <property type="entry name" value="TPR_16"/>
    <property type="match status" value="1"/>
</dbReference>
<dbReference type="PANTHER" id="PTHR46208">
    <property type="entry name" value="MITOCHONDRIAL IMPORT RECEPTOR SUBUNIT TOM70"/>
    <property type="match status" value="1"/>
</dbReference>
<comment type="subcellular location">
    <subcellularLocation>
        <location evidence="1">Mitochondrion outer membrane</location>
        <topology evidence="1">Single-pass membrane protein</topology>
    </subcellularLocation>
</comment>
<dbReference type="PROSITE" id="PS50005">
    <property type="entry name" value="TPR"/>
    <property type="match status" value="2"/>
</dbReference>
<sequence length="604" mass="67266">MSSDNSVGQFVARNKTAVIATIAAGATAVGAYCYYLQLQQTKKPSRKEEEGEKEAETEIKGGKKKKKSKRKSQALSAPVYPVDANGDPDLSNVADLSAEQKDKIAVGLKDKGNEFFKSQKYHDAIKFYTLAIEVKNDPVFYSNRSACYVSLGEQEKVVEDTTAALKLKPDYSKCLLRRATANESLGNYADAMFDLSAVSLYGDFNGSSVEPLLERNMNKQSMLVLKQKLEQHKPSQLPANTALASFFGIFKPETSFDNYNETSEADRTLLDALTKLYERTAEGYEQADLSFSKARELYKTLLDESPDNEELKKKAAIALEHVGIFKFLKNDPLAAHEDLKQAVEYFPRPNSYVYIALIMADKGQGEEYFENFEKALQIDPDCAAVYYHRGQMYFITQQFSEAGKDFEKAKSLNESNIFPYIQLACLTYREGKRSDSETLFSEARRKFPTAPEVPNFYAEILADQGDLAGARKQYEIAAKLEKALTGIHVGVSPLIGKATLLSREASVENFVEATELFEEACQLDPRSEQAKIGLAQLKLQQEDIDEAIALFEEAADLARSFDEKLQATTFAEASKIQKKIKADPIVSAKIEETLAAYRAQGILG</sequence>
<dbReference type="Pfam" id="PF14559">
    <property type="entry name" value="TPR_19"/>
    <property type="match status" value="1"/>
</dbReference>
<evidence type="ECO:0000256" key="13">
    <source>
        <dbReference type="SAM" id="Phobius"/>
    </source>
</evidence>
<evidence type="ECO:0000256" key="9">
    <source>
        <dbReference type="ARBA" id="ARBA00023136"/>
    </source>
</evidence>
<evidence type="ECO:0000256" key="3">
    <source>
        <dbReference type="ARBA" id="ARBA00022692"/>
    </source>
</evidence>
<evidence type="ECO:0000256" key="6">
    <source>
        <dbReference type="ARBA" id="ARBA00022803"/>
    </source>
</evidence>
<comment type="similarity">
    <text evidence="10">Belongs to the Tom70 family.</text>
</comment>
<dbReference type="GO" id="GO:0030150">
    <property type="term" value="P:protein import into mitochondrial matrix"/>
    <property type="evidence" value="ECO:0007669"/>
    <property type="project" value="TreeGrafter"/>
</dbReference>
<keyword evidence="3 13" id="KW-0812">Transmembrane</keyword>
<dbReference type="Gene3D" id="1.25.40.10">
    <property type="entry name" value="Tetratricopeptide repeat domain"/>
    <property type="match status" value="2"/>
</dbReference>
<feature type="compositionally biased region" description="Basic and acidic residues" evidence="12">
    <location>
        <begin position="46"/>
        <end position="61"/>
    </location>
</feature>
<evidence type="ECO:0000256" key="7">
    <source>
        <dbReference type="ARBA" id="ARBA00022989"/>
    </source>
</evidence>
<accession>A0A1G4KEE3</accession>
<dbReference type="GO" id="GO:0045039">
    <property type="term" value="P:protein insertion into mitochondrial inner membrane"/>
    <property type="evidence" value="ECO:0007669"/>
    <property type="project" value="TreeGrafter"/>
</dbReference>
<reference evidence="15" key="1">
    <citation type="submission" date="2016-03" db="EMBL/GenBank/DDBJ databases">
        <authorList>
            <person name="Devillers Hugo."/>
        </authorList>
    </citation>
    <scope>NUCLEOTIDE SEQUENCE [LARGE SCALE GENOMIC DNA]</scope>
</reference>
<gene>
    <name evidence="14" type="ORF">LAME_0H05468G</name>
</gene>
<feature type="compositionally biased region" description="Basic residues" evidence="12">
    <location>
        <begin position="62"/>
        <end position="72"/>
    </location>
</feature>
<dbReference type="FunFam" id="1.25.40.10:FF:000357">
    <property type="entry name" value="Mitochondrial proteins import receptor"/>
    <property type="match status" value="1"/>
</dbReference>
<keyword evidence="5" id="KW-1000">Mitochondrion outer membrane</keyword>
<dbReference type="InterPro" id="IPR011990">
    <property type="entry name" value="TPR-like_helical_dom_sf"/>
</dbReference>
<dbReference type="GO" id="GO:0005741">
    <property type="term" value="C:mitochondrial outer membrane"/>
    <property type="evidence" value="ECO:0007669"/>
    <property type="project" value="UniProtKB-SubCell"/>
</dbReference>
<dbReference type="GO" id="GO:0006626">
    <property type="term" value="P:protein targeting to mitochondrion"/>
    <property type="evidence" value="ECO:0007669"/>
    <property type="project" value="UniProtKB-ARBA"/>
</dbReference>
<keyword evidence="8" id="KW-0496">Mitochondrion</keyword>
<keyword evidence="9 13" id="KW-0472">Membrane</keyword>
<dbReference type="SUPFAM" id="SSF81901">
    <property type="entry name" value="HCP-like"/>
    <property type="match status" value="1"/>
</dbReference>
<keyword evidence="6 11" id="KW-0802">TPR repeat</keyword>
<evidence type="ECO:0000256" key="2">
    <source>
        <dbReference type="ARBA" id="ARBA00022553"/>
    </source>
</evidence>
<evidence type="ECO:0000256" key="1">
    <source>
        <dbReference type="ARBA" id="ARBA00004572"/>
    </source>
</evidence>
<dbReference type="InterPro" id="IPR019734">
    <property type="entry name" value="TPR_rpt"/>
</dbReference>
<dbReference type="PANTHER" id="PTHR46208:SF1">
    <property type="entry name" value="MITOCHONDRIAL IMPORT RECEPTOR SUBUNIT TOM70"/>
    <property type="match status" value="1"/>
</dbReference>
<dbReference type="SMART" id="SM00028">
    <property type="entry name" value="TPR"/>
    <property type="match status" value="7"/>
</dbReference>
<evidence type="ECO:0000256" key="12">
    <source>
        <dbReference type="SAM" id="MobiDB-lite"/>
    </source>
</evidence>
<keyword evidence="2" id="KW-0597">Phosphoprotein</keyword>
<dbReference type="AlphaFoldDB" id="A0A1G4KEE3"/>
<dbReference type="Pfam" id="PF13181">
    <property type="entry name" value="TPR_8"/>
    <property type="match status" value="1"/>
</dbReference>
<evidence type="ECO:0000313" key="15">
    <source>
        <dbReference type="Proteomes" id="UP000191144"/>
    </source>
</evidence>
<evidence type="ECO:0000313" key="14">
    <source>
        <dbReference type="EMBL" id="SCV02818.1"/>
    </source>
</evidence>
<keyword evidence="7 13" id="KW-1133">Transmembrane helix</keyword>
<dbReference type="FunFam" id="1.25.40.10:FF:000374">
    <property type="entry name" value="Mitochondrial proteins import receptor"/>
    <property type="match status" value="1"/>
</dbReference>
<feature type="repeat" description="TPR" evidence="11">
    <location>
        <begin position="349"/>
        <end position="382"/>
    </location>
</feature>
<keyword evidence="15" id="KW-1185">Reference proteome</keyword>
<protein>
    <submittedName>
        <fullName evidence="14">LAME_0H05468g1_1</fullName>
    </submittedName>
</protein>
<proteinExistence type="inferred from homology"/>
<keyword evidence="4" id="KW-0677">Repeat</keyword>
<evidence type="ECO:0000256" key="10">
    <source>
        <dbReference type="ARBA" id="ARBA00038030"/>
    </source>
</evidence>
<dbReference type="GO" id="GO:0030943">
    <property type="term" value="F:mitochondrion targeting sequence binding"/>
    <property type="evidence" value="ECO:0007669"/>
    <property type="project" value="TreeGrafter"/>
</dbReference>